<evidence type="ECO:0000313" key="2">
    <source>
        <dbReference type="Proteomes" id="UP001151699"/>
    </source>
</evidence>
<comment type="caution">
    <text evidence="1">The sequence shown here is derived from an EMBL/GenBank/DDBJ whole genome shotgun (WGS) entry which is preliminary data.</text>
</comment>
<dbReference type="EMBL" id="WJQU01000001">
    <property type="protein sequence ID" value="KAJ6645948.1"/>
    <property type="molecule type" value="Genomic_DNA"/>
</dbReference>
<sequence>MLVKGEFSCGILFVNILVLSKQIVPNATLLDDHHLKVAETFWKNLTNETETPPIPSHHNNWDMSMVSKTFGNLE</sequence>
<protein>
    <submittedName>
        <fullName evidence="1">Uncharacterized protein</fullName>
    </submittedName>
</protein>
<feature type="non-terminal residue" evidence="1">
    <location>
        <position position="74"/>
    </location>
</feature>
<proteinExistence type="predicted"/>
<accession>A0A9Q0N912</accession>
<evidence type="ECO:0000313" key="1">
    <source>
        <dbReference type="EMBL" id="KAJ6645948.1"/>
    </source>
</evidence>
<keyword evidence="2" id="KW-1185">Reference proteome</keyword>
<gene>
    <name evidence="1" type="ORF">Bhyg_01157</name>
</gene>
<dbReference type="AlphaFoldDB" id="A0A9Q0N912"/>
<name>A0A9Q0N912_9DIPT</name>
<dbReference type="Proteomes" id="UP001151699">
    <property type="component" value="Chromosome A"/>
</dbReference>
<organism evidence="1 2">
    <name type="scientific">Pseudolycoriella hygida</name>
    <dbReference type="NCBI Taxonomy" id="35572"/>
    <lineage>
        <taxon>Eukaryota</taxon>
        <taxon>Metazoa</taxon>
        <taxon>Ecdysozoa</taxon>
        <taxon>Arthropoda</taxon>
        <taxon>Hexapoda</taxon>
        <taxon>Insecta</taxon>
        <taxon>Pterygota</taxon>
        <taxon>Neoptera</taxon>
        <taxon>Endopterygota</taxon>
        <taxon>Diptera</taxon>
        <taxon>Nematocera</taxon>
        <taxon>Sciaroidea</taxon>
        <taxon>Sciaridae</taxon>
        <taxon>Pseudolycoriella</taxon>
    </lineage>
</organism>
<reference evidence="1" key="1">
    <citation type="submission" date="2022-07" db="EMBL/GenBank/DDBJ databases">
        <authorList>
            <person name="Trinca V."/>
            <person name="Uliana J.V.C."/>
            <person name="Torres T.T."/>
            <person name="Ward R.J."/>
            <person name="Monesi N."/>
        </authorList>
    </citation>
    <scope>NUCLEOTIDE SEQUENCE</scope>
    <source>
        <strain evidence="1">HSMRA1968</strain>
        <tissue evidence="1">Whole embryos</tissue>
    </source>
</reference>